<feature type="transmembrane region" description="Helical" evidence="1">
    <location>
        <begin position="66"/>
        <end position="88"/>
    </location>
</feature>
<reference evidence="2 3" key="1">
    <citation type="submission" date="2022-04" db="EMBL/GenBank/DDBJ databases">
        <title>Human microbiome associated bacterial genomes.</title>
        <authorList>
            <person name="Sandstrom S."/>
            <person name="Salamzade R."/>
            <person name="Kalan L.R."/>
        </authorList>
    </citation>
    <scope>NUCLEOTIDE SEQUENCE [LARGE SCALE GENOMIC DNA]</scope>
    <source>
        <strain evidence="3">p3-SID767</strain>
    </source>
</reference>
<evidence type="ECO:0000313" key="3">
    <source>
        <dbReference type="Proteomes" id="UP001205046"/>
    </source>
</evidence>
<evidence type="ECO:0008006" key="4">
    <source>
        <dbReference type="Google" id="ProtNLM"/>
    </source>
</evidence>
<dbReference type="RefSeq" id="WP_260072095.1">
    <property type="nucleotide sequence ID" value="NZ_JALXMO010000001.1"/>
</dbReference>
<accession>A0ABT2HMP4</accession>
<proteinExistence type="predicted"/>
<protein>
    <recommendedName>
        <fullName evidence="4">ATP-binding cassette domain-containing protein</fullName>
    </recommendedName>
</protein>
<dbReference type="EMBL" id="JALXMO010000001">
    <property type="protein sequence ID" value="MCT1605824.1"/>
    <property type="molecule type" value="Genomic_DNA"/>
</dbReference>
<dbReference type="Proteomes" id="UP001205046">
    <property type="component" value="Unassembled WGS sequence"/>
</dbReference>
<evidence type="ECO:0000256" key="1">
    <source>
        <dbReference type="SAM" id="Phobius"/>
    </source>
</evidence>
<keyword evidence="1" id="KW-1133">Transmembrane helix</keyword>
<comment type="caution">
    <text evidence="2">The sequence shown here is derived from an EMBL/GenBank/DDBJ whole genome shotgun (WGS) entry which is preliminary data.</text>
</comment>
<dbReference type="Gene3D" id="3.40.50.300">
    <property type="entry name" value="P-loop containing nucleotide triphosphate hydrolases"/>
    <property type="match status" value="1"/>
</dbReference>
<organism evidence="2 3">
    <name type="scientific">Nesterenkonia massiliensis</name>
    <dbReference type="NCBI Taxonomy" id="1232429"/>
    <lineage>
        <taxon>Bacteria</taxon>
        <taxon>Bacillati</taxon>
        <taxon>Actinomycetota</taxon>
        <taxon>Actinomycetes</taxon>
        <taxon>Micrococcales</taxon>
        <taxon>Micrococcaceae</taxon>
        <taxon>Nesterenkonia</taxon>
    </lineage>
</organism>
<keyword evidence="3" id="KW-1185">Reference proteome</keyword>
<name>A0ABT2HMP4_9MICC</name>
<feature type="transmembrane region" description="Helical" evidence="1">
    <location>
        <begin position="94"/>
        <end position="115"/>
    </location>
</feature>
<keyword evidence="1" id="KW-0472">Membrane</keyword>
<dbReference type="SUPFAM" id="SSF52540">
    <property type="entry name" value="P-loop containing nucleoside triphosphate hydrolases"/>
    <property type="match status" value="1"/>
</dbReference>
<dbReference type="InterPro" id="IPR027417">
    <property type="entry name" value="P-loop_NTPase"/>
</dbReference>
<gene>
    <name evidence="2" type="ORF">M3B43_00515</name>
</gene>
<keyword evidence="1" id="KW-0812">Transmembrane</keyword>
<evidence type="ECO:0000313" key="2">
    <source>
        <dbReference type="EMBL" id="MCT1605824.1"/>
    </source>
</evidence>
<sequence length="124" mass="13178">MTAPKHAISLEKISIRYTEADGNERIIVTDFSLEVPQGHVHCLAGRSGSGKTWPRAARTSAIRAQLLSSLAPGILLALLSGVLPAVFMGGPDPLPLVLVTFGVPVVAVAITLIRAQRYTRALVR</sequence>